<dbReference type="Gene3D" id="3.10.10.10">
    <property type="entry name" value="HIV Type 1 Reverse Transcriptase, subunit A, domain 1"/>
    <property type="match status" value="1"/>
</dbReference>
<proteinExistence type="predicted"/>
<dbReference type="CDD" id="cd01647">
    <property type="entry name" value="RT_LTR"/>
    <property type="match status" value="1"/>
</dbReference>
<dbReference type="GO" id="GO:0003964">
    <property type="term" value="F:RNA-directed DNA polymerase activity"/>
    <property type="evidence" value="ECO:0007669"/>
    <property type="project" value="UniProtKB-KW"/>
</dbReference>
<dbReference type="InterPro" id="IPR043502">
    <property type="entry name" value="DNA/RNA_pol_sf"/>
</dbReference>
<dbReference type="PANTHER" id="PTHR24559">
    <property type="entry name" value="TRANSPOSON TY3-I GAG-POL POLYPROTEIN"/>
    <property type="match status" value="1"/>
</dbReference>
<keyword evidence="1" id="KW-0695">RNA-directed DNA polymerase</keyword>
<dbReference type="Proteomes" id="UP000325315">
    <property type="component" value="Unassembled WGS sequence"/>
</dbReference>
<gene>
    <name evidence="1" type="ORF">EPI10_020928</name>
</gene>
<name>A0A5B6WHF2_9ROSI</name>
<keyword evidence="2" id="KW-1185">Reference proteome</keyword>
<comment type="caution">
    <text evidence="1">The sequence shown here is derived from an EMBL/GenBank/DDBJ whole genome shotgun (WGS) entry which is preliminary data.</text>
</comment>
<keyword evidence="1" id="KW-0808">Transferase</keyword>
<dbReference type="OrthoDB" id="1267131at2759"/>
<dbReference type="InterPro" id="IPR053134">
    <property type="entry name" value="RNA-dir_DNA_polymerase"/>
</dbReference>
<sequence length="94" mass="11052">MLDRLVEIDYYCFLDGYSGYHQILEKTTFTSPFGIYAFYRMSFGICNAPTTFMKCMTTIFADMLEVRLDIFMDDFSLYGYSFTECLGNLERVLE</sequence>
<dbReference type="InterPro" id="IPR043128">
    <property type="entry name" value="Rev_trsase/Diguanyl_cyclase"/>
</dbReference>
<accession>A0A5B6WHF2</accession>
<dbReference type="PANTHER" id="PTHR24559:SF444">
    <property type="entry name" value="REVERSE TRANSCRIPTASE DOMAIN-CONTAINING PROTEIN"/>
    <property type="match status" value="1"/>
</dbReference>
<evidence type="ECO:0000313" key="2">
    <source>
        <dbReference type="Proteomes" id="UP000325315"/>
    </source>
</evidence>
<evidence type="ECO:0000313" key="1">
    <source>
        <dbReference type="EMBL" id="KAA3480505.1"/>
    </source>
</evidence>
<reference evidence="1" key="1">
    <citation type="submission" date="2019-08" db="EMBL/GenBank/DDBJ databases">
        <authorList>
            <person name="Liu F."/>
        </authorList>
    </citation>
    <scope>NUCLEOTIDE SEQUENCE [LARGE SCALE GENOMIC DNA]</scope>
    <source>
        <strain evidence="1">PA1801</strain>
        <tissue evidence="1">Leaf</tissue>
    </source>
</reference>
<dbReference type="AlphaFoldDB" id="A0A5B6WHF2"/>
<keyword evidence="1" id="KW-0548">Nucleotidyltransferase</keyword>
<dbReference type="SUPFAM" id="SSF56672">
    <property type="entry name" value="DNA/RNA polymerases"/>
    <property type="match status" value="1"/>
</dbReference>
<dbReference type="Gene3D" id="3.30.70.270">
    <property type="match status" value="1"/>
</dbReference>
<dbReference type="EMBL" id="SMMG02000003">
    <property type="protein sequence ID" value="KAA3480505.1"/>
    <property type="molecule type" value="Genomic_DNA"/>
</dbReference>
<organism evidence="1 2">
    <name type="scientific">Gossypium australe</name>
    <dbReference type="NCBI Taxonomy" id="47621"/>
    <lineage>
        <taxon>Eukaryota</taxon>
        <taxon>Viridiplantae</taxon>
        <taxon>Streptophyta</taxon>
        <taxon>Embryophyta</taxon>
        <taxon>Tracheophyta</taxon>
        <taxon>Spermatophyta</taxon>
        <taxon>Magnoliopsida</taxon>
        <taxon>eudicotyledons</taxon>
        <taxon>Gunneridae</taxon>
        <taxon>Pentapetalae</taxon>
        <taxon>rosids</taxon>
        <taxon>malvids</taxon>
        <taxon>Malvales</taxon>
        <taxon>Malvaceae</taxon>
        <taxon>Malvoideae</taxon>
        <taxon>Gossypium</taxon>
    </lineage>
</organism>
<protein>
    <submittedName>
        <fullName evidence="1">Reverse transcriptase</fullName>
    </submittedName>
</protein>